<accession>A0ABY6HS52</accession>
<gene>
    <name evidence="1" type="ORF">NEF87_002628</name>
</gene>
<evidence type="ECO:0000313" key="2">
    <source>
        <dbReference type="Proteomes" id="UP001208689"/>
    </source>
</evidence>
<reference evidence="1" key="1">
    <citation type="submission" date="2022-09" db="EMBL/GenBank/DDBJ databases">
        <title>Actin cytoskeleton and complex cell architecture in an #Asgard archaeon.</title>
        <authorList>
            <person name="Ponce Toledo R.I."/>
            <person name="Schleper C."/>
            <person name="Rodrigues Oliveira T."/>
            <person name="Wollweber F."/>
            <person name="Xu J."/>
            <person name="Rittmann S."/>
            <person name="Klingl A."/>
            <person name="Pilhofer M."/>
        </authorList>
    </citation>
    <scope>NUCLEOTIDE SEQUENCE</scope>
    <source>
        <strain evidence="1">B-35</strain>
    </source>
</reference>
<keyword evidence="2" id="KW-1185">Reference proteome</keyword>
<dbReference type="Proteomes" id="UP001208689">
    <property type="component" value="Chromosome"/>
</dbReference>
<name>A0ABY6HS52_9ARCH</name>
<evidence type="ECO:0000313" key="1">
    <source>
        <dbReference type="EMBL" id="UYP46343.1"/>
    </source>
</evidence>
<dbReference type="EMBL" id="CP104013">
    <property type="protein sequence ID" value="UYP46343.1"/>
    <property type="molecule type" value="Genomic_DNA"/>
</dbReference>
<organism evidence="1 2">
    <name type="scientific">Candidatus Lokiarchaeum ossiferum</name>
    <dbReference type="NCBI Taxonomy" id="2951803"/>
    <lineage>
        <taxon>Archaea</taxon>
        <taxon>Promethearchaeati</taxon>
        <taxon>Promethearchaeota</taxon>
        <taxon>Promethearchaeia</taxon>
        <taxon>Promethearchaeales</taxon>
        <taxon>Promethearchaeaceae</taxon>
        <taxon>Candidatus Lokiarchaeum</taxon>
    </lineage>
</organism>
<proteinExistence type="predicted"/>
<sequence>MRKVRIICPVCSKSRRITLSDDIFNFDAGSLLKFPIKSGTVCSHQFIIIMDYNFSIRDYEIITTEQELTQFHRLEKKNISLYEFISY</sequence>
<protein>
    <submittedName>
        <fullName evidence="1">Uncharacterized protein</fullName>
    </submittedName>
</protein>